<sequence>MGLSDSYTYVRGQILLMDPIPAISKTFSLVLQEERQRSIVAPPPLSNVAAPHGAWGSKLKQGHPISEDPKLQEGVTHMRALRLGSPSLNFNLSGLVLEDDDWSG</sequence>
<reference evidence="1 2" key="1">
    <citation type="submission" date="2020-04" db="EMBL/GenBank/DDBJ databases">
        <title>Plant Genome Project.</title>
        <authorList>
            <person name="Zhang R.-G."/>
        </authorList>
    </citation>
    <scope>NUCLEOTIDE SEQUENCE [LARGE SCALE GENOMIC DNA]</scope>
    <source>
        <strain evidence="1">YNK0</strain>
        <tissue evidence="1">Leaf</tissue>
    </source>
</reference>
<dbReference type="Proteomes" id="UP000655225">
    <property type="component" value="Unassembled WGS sequence"/>
</dbReference>
<comment type="caution">
    <text evidence="1">The sequence shown here is derived from an EMBL/GenBank/DDBJ whole genome shotgun (WGS) entry which is preliminary data.</text>
</comment>
<evidence type="ECO:0000313" key="2">
    <source>
        <dbReference type="Proteomes" id="UP000655225"/>
    </source>
</evidence>
<protein>
    <submittedName>
        <fullName evidence="1">Uncharacterized protein</fullName>
    </submittedName>
</protein>
<dbReference type="OrthoDB" id="1938235at2759"/>
<name>A0A835DQD2_TETSI</name>
<proteinExistence type="predicted"/>
<dbReference type="EMBL" id="JABCRI010000004">
    <property type="protein sequence ID" value="KAF8408542.1"/>
    <property type="molecule type" value="Genomic_DNA"/>
</dbReference>
<organism evidence="1 2">
    <name type="scientific">Tetracentron sinense</name>
    <name type="common">Spur-leaf</name>
    <dbReference type="NCBI Taxonomy" id="13715"/>
    <lineage>
        <taxon>Eukaryota</taxon>
        <taxon>Viridiplantae</taxon>
        <taxon>Streptophyta</taxon>
        <taxon>Embryophyta</taxon>
        <taxon>Tracheophyta</taxon>
        <taxon>Spermatophyta</taxon>
        <taxon>Magnoliopsida</taxon>
        <taxon>Trochodendrales</taxon>
        <taxon>Trochodendraceae</taxon>
        <taxon>Tetracentron</taxon>
    </lineage>
</organism>
<accession>A0A835DQD2</accession>
<dbReference type="AlphaFoldDB" id="A0A835DQD2"/>
<keyword evidence="2" id="KW-1185">Reference proteome</keyword>
<dbReference type="PANTHER" id="PTHR34222">
    <property type="entry name" value="GAG_PRE-INTEGRS DOMAIN-CONTAINING PROTEIN"/>
    <property type="match status" value="1"/>
</dbReference>
<dbReference type="PANTHER" id="PTHR34222:SF99">
    <property type="entry name" value="PROTEIN, PUTATIVE-RELATED"/>
    <property type="match status" value="1"/>
</dbReference>
<evidence type="ECO:0000313" key="1">
    <source>
        <dbReference type="EMBL" id="KAF8408542.1"/>
    </source>
</evidence>
<gene>
    <name evidence="1" type="ORF">HHK36_007698</name>
</gene>